<dbReference type="SUPFAM" id="SSF57756">
    <property type="entry name" value="Retrovirus zinc finger-like domains"/>
    <property type="match status" value="1"/>
</dbReference>
<dbReference type="InterPro" id="IPR001878">
    <property type="entry name" value="Znf_CCHC"/>
</dbReference>
<name>A0ABD0SVB7_LOXSC</name>
<keyword evidence="12" id="KW-0479">Metal-binding</keyword>
<keyword evidence="11" id="KW-0511">Multifunctional enzyme</keyword>
<dbReference type="SUPFAM" id="SSF53098">
    <property type="entry name" value="Ribonuclease H-like"/>
    <property type="match status" value="1"/>
</dbReference>
<organism evidence="17 18">
    <name type="scientific">Loxostege sticticalis</name>
    <name type="common">Beet webworm moth</name>
    <dbReference type="NCBI Taxonomy" id="481309"/>
    <lineage>
        <taxon>Eukaryota</taxon>
        <taxon>Metazoa</taxon>
        <taxon>Ecdysozoa</taxon>
        <taxon>Arthropoda</taxon>
        <taxon>Hexapoda</taxon>
        <taxon>Insecta</taxon>
        <taxon>Pterygota</taxon>
        <taxon>Neoptera</taxon>
        <taxon>Endopterygota</taxon>
        <taxon>Lepidoptera</taxon>
        <taxon>Glossata</taxon>
        <taxon>Ditrysia</taxon>
        <taxon>Pyraloidea</taxon>
        <taxon>Crambidae</taxon>
        <taxon>Pyraustinae</taxon>
        <taxon>Loxostege</taxon>
    </lineage>
</organism>
<dbReference type="InterPro" id="IPR041588">
    <property type="entry name" value="Integrase_H2C2"/>
</dbReference>
<comment type="caution">
    <text evidence="17">The sequence shown here is derived from an EMBL/GenBank/DDBJ whole genome shotgun (WGS) entry which is preliminary data.</text>
</comment>
<dbReference type="PROSITE" id="PS50158">
    <property type="entry name" value="ZF_CCHC"/>
    <property type="match status" value="1"/>
</dbReference>
<dbReference type="InterPro" id="IPR041577">
    <property type="entry name" value="RT_RNaseH_2"/>
</dbReference>
<dbReference type="InterPro" id="IPR012337">
    <property type="entry name" value="RNaseH-like_sf"/>
</dbReference>
<reference evidence="17 18" key="1">
    <citation type="submission" date="2024-06" db="EMBL/GenBank/DDBJ databases">
        <title>A chromosome-level genome assembly of beet webworm, Loxostege sticticalis.</title>
        <authorList>
            <person name="Zhang Y."/>
        </authorList>
    </citation>
    <scope>NUCLEOTIDE SEQUENCE [LARGE SCALE GENOMIC DNA]</scope>
    <source>
        <strain evidence="17">AQ028</strain>
        <tissue evidence="17">Male pupae</tissue>
    </source>
</reference>
<dbReference type="InterPro" id="IPR000477">
    <property type="entry name" value="RT_dom"/>
</dbReference>
<evidence type="ECO:0000256" key="5">
    <source>
        <dbReference type="ARBA" id="ARBA00022722"/>
    </source>
</evidence>
<dbReference type="SUPFAM" id="SSF56672">
    <property type="entry name" value="DNA/RNA polymerases"/>
    <property type="match status" value="1"/>
</dbReference>
<keyword evidence="9" id="KW-0695">RNA-directed DNA polymerase</keyword>
<dbReference type="InterPro" id="IPR050951">
    <property type="entry name" value="Retrovirus_Pol_polyprotein"/>
</dbReference>
<keyword evidence="2" id="KW-0645">Protease</keyword>
<feature type="compositionally biased region" description="Basic and acidic residues" evidence="13">
    <location>
        <begin position="364"/>
        <end position="374"/>
    </location>
</feature>
<feature type="compositionally biased region" description="Basic and acidic residues" evidence="13">
    <location>
        <begin position="19"/>
        <end position="31"/>
    </location>
</feature>
<dbReference type="InterPro" id="IPR043128">
    <property type="entry name" value="Rev_trsase/Diguanyl_cyclase"/>
</dbReference>
<dbReference type="InterPro" id="IPR036875">
    <property type="entry name" value="Znf_CCHC_sf"/>
</dbReference>
<dbReference type="Pfam" id="PF00078">
    <property type="entry name" value="RVT_1"/>
    <property type="match status" value="1"/>
</dbReference>
<dbReference type="Gene3D" id="3.30.70.270">
    <property type="match status" value="2"/>
</dbReference>
<feature type="compositionally biased region" description="Basic residues" evidence="13">
    <location>
        <begin position="51"/>
        <end position="64"/>
    </location>
</feature>
<evidence type="ECO:0000259" key="16">
    <source>
        <dbReference type="PROSITE" id="PS50994"/>
    </source>
</evidence>
<evidence type="ECO:0000256" key="2">
    <source>
        <dbReference type="ARBA" id="ARBA00022670"/>
    </source>
</evidence>
<dbReference type="PANTHER" id="PTHR37984:SF5">
    <property type="entry name" value="PROTEIN NYNRIN-LIKE"/>
    <property type="match status" value="1"/>
</dbReference>
<feature type="region of interest" description="Disordered" evidence="13">
    <location>
        <begin position="1"/>
        <end position="168"/>
    </location>
</feature>
<dbReference type="FunFam" id="3.10.10.10:FF:000007">
    <property type="entry name" value="Retrovirus-related Pol polyprotein from transposon 17.6-like Protein"/>
    <property type="match status" value="1"/>
</dbReference>
<feature type="compositionally biased region" description="Basic residues" evidence="13">
    <location>
        <begin position="90"/>
        <end position="106"/>
    </location>
</feature>
<evidence type="ECO:0000256" key="9">
    <source>
        <dbReference type="ARBA" id="ARBA00022918"/>
    </source>
</evidence>
<evidence type="ECO:0000256" key="7">
    <source>
        <dbReference type="ARBA" id="ARBA00022759"/>
    </source>
</evidence>
<dbReference type="Pfam" id="PF17921">
    <property type="entry name" value="Integrase_H2C2"/>
    <property type="match status" value="1"/>
</dbReference>
<keyword evidence="5" id="KW-0540">Nuclease</keyword>
<evidence type="ECO:0000256" key="11">
    <source>
        <dbReference type="ARBA" id="ARBA00023268"/>
    </source>
</evidence>
<dbReference type="Gene3D" id="4.10.60.10">
    <property type="entry name" value="Zinc finger, CCHC-type"/>
    <property type="match status" value="1"/>
</dbReference>
<feature type="compositionally biased region" description="Low complexity" evidence="13">
    <location>
        <begin position="108"/>
        <end position="131"/>
    </location>
</feature>
<dbReference type="PANTHER" id="PTHR37984">
    <property type="entry name" value="PROTEIN CBG26694"/>
    <property type="match status" value="1"/>
</dbReference>
<evidence type="ECO:0000256" key="4">
    <source>
        <dbReference type="ARBA" id="ARBA00022695"/>
    </source>
</evidence>
<dbReference type="PROSITE" id="PS50994">
    <property type="entry name" value="INTEGRASE"/>
    <property type="match status" value="1"/>
</dbReference>
<protein>
    <recommendedName>
        <fullName evidence="1">RNA-directed DNA polymerase</fullName>
        <ecNumber evidence="1">2.7.7.49</ecNumber>
    </recommendedName>
</protein>
<dbReference type="Gene3D" id="3.30.420.10">
    <property type="entry name" value="Ribonuclease H-like superfamily/Ribonuclease H"/>
    <property type="match status" value="1"/>
</dbReference>
<dbReference type="FunFam" id="1.10.340.70:FF:000001">
    <property type="entry name" value="Retrovirus-related Pol polyprotein from transposon gypsy-like Protein"/>
    <property type="match status" value="1"/>
</dbReference>
<dbReference type="GO" id="GO:0003677">
    <property type="term" value="F:DNA binding"/>
    <property type="evidence" value="ECO:0007669"/>
    <property type="project" value="UniProtKB-KW"/>
</dbReference>
<dbReference type="EC" id="2.7.7.49" evidence="1"/>
<dbReference type="GO" id="GO:0006508">
    <property type="term" value="P:proteolysis"/>
    <property type="evidence" value="ECO:0007669"/>
    <property type="project" value="UniProtKB-KW"/>
</dbReference>
<evidence type="ECO:0000256" key="8">
    <source>
        <dbReference type="ARBA" id="ARBA00022801"/>
    </source>
</evidence>
<dbReference type="SMART" id="SM00343">
    <property type="entry name" value="ZnF_C2HC"/>
    <property type="match status" value="2"/>
</dbReference>
<feature type="domain" description="Integrase catalytic" evidence="16">
    <location>
        <begin position="1312"/>
        <end position="1473"/>
    </location>
</feature>
<feature type="compositionally biased region" description="Basic residues" evidence="13">
    <location>
        <begin position="142"/>
        <end position="162"/>
    </location>
</feature>
<dbReference type="GO" id="GO:0003964">
    <property type="term" value="F:RNA-directed DNA polymerase activity"/>
    <property type="evidence" value="ECO:0007669"/>
    <property type="project" value="UniProtKB-KW"/>
</dbReference>
<accession>A0ABD0SVB7</accession>
<feature type="region of interest" description="Disordered" evidence="13">
    <location>
        <begin position="1596"/>
        <end position="1615"/>
    </location>
</feature>
<dbReference type="InterPro" id="IPR043502">
    <property type="entry name" value="DNA/RNA_pol_sf"/>
</dbReference>
<dbReference type="CDD" id="cd09274">
    <property type="entry name" value="RNase_HI_RT_Ty3"/>
    <property type="match status" value="1"/>
</dbReference>
<feature type="compositionally biased region" description="Polar residues" evidence="13">
    <location>
        <begin position="132"/>
        <end position="141"/>
    </location>
</feature>
<evidence type="ECO:0000313" key="18">
    <source>
        <dbReference type="Proteomes" id="UP001549921"/>
    </source>
</evidence>
<dbReference type="CDD" id="cd01647">
    <property type="entry name" value="RT_LTR"/>
    <property type="match status" value="1"/>
</dbReference>
<evidence type="ECO:0000256" key="1">
    <source>
        <dbReference type="ARBA" id="ARBA00012493"/>
    </source>
</evidence>
<dbReference type="GO" id="GO:0004519">
    <property type="term" value="F:endonuclease activity"/>
    <property type="evidence" value="ECO:0007669"/>
    <property type="project" value="UniProtKB-KW"/>
</dbReference>
<dbReference type="GO" id="GO:0042575">
    <property type="term" value="C:DNA polymerase complex"/>
    <property type="evidence" value="ECO:0007669"/>
    <property type="project" value="UniProtKB-ARBA"/>
</dbReference>
<keyword evidence="12" id="KW-0863">Zinc-finger</keyword>
<evidence type="ECO:0000256" key="13">
    <source>
        <dbReference type="SAM" id="MobiDB-lite"/>
    </source>
</evidence>
<proteinExistence type="predicted"/>
<keyword evidence="8" id="KW-0378">Hydrolase</keyword>
<feature type="domain" description="CCHC-type" evidence="14">
    <location>
        <begin position="394"/>
        <end position="408"/>
    </location>
</feature>
<dbReference type="Pfam" id="PF00665">
    <property type="entry name" value="rve"/>
    <property type="match status" value="1"/>
</dbReference>
<keyword evidence="12" id="KW-0862">Zinc</keyword>
<feature type="compositionally biased region" description="Low complexity" evidence="13">
    <location>
        <begin position="1599"/>
        <end position="1615"/>
    </location>
</feature>
<dbReference type="PROSITE" id="PS50878">
    <property type="entry name" value="RT_POL"/>
    <property type="match status" value="1"/>
</dbReference>
<feature type="compositionally biased region" description="Low complexity" evidence="13">
    <location>
        <begin position="70"/>
        <end position="79"/>
    </location>
</feature>
<evidence type="ECO:0000259" key="15">
    <source>
        <dbReference type="PROSITE" id="PS50878"/>
    </source>
</evidence>
<gene>
    <name evidence="17" type="ORF">ABMA28_003047</name>
</gene>
<dbReference type="Proteomes" id="UP001549921">
    <property type="component" value="Unassembled WGS sequence"/>
</dbReference>
<keyword evidence="6" id="KW-0064">Aspartyl protease</keyword>
<dbReference type="Gene3D" id="1.10.340.70">
    <property type="match status" value="1"/>
</dbReference>
<evidence type="ECO:0000256" key="12">
    <source>
        <dbReference type="PROSITE-ProRule" id="PRU00047"/>
    </source>
</evidence>
<evidence type="ECO:0000256" key="10">
    <source>
        <dbReference type="ARBA" id="ARBA00023125"/>
    </source>
</evidence>
<keyword evidence="10" id="KW-0238">DNA-binding</keyword>
<feature type="region of interest" description="Disordered" evidence="13">
    <location>
        <begin position="352"/>
        <end position="387"/>
    </location>
</feature>
<evidence type="ECO:0000313" key="17">
    <source>
        <dbReference type="EMBL" id="KAL0829530.1"/>
    </source>
</evidence>
<evidence type="ECO:0000256" key="3">
    <source>
        <dbReference type="ARBA" id="ARBA00022679"/>
    </source>
</evidence>
<evidence type="ECO:0000259" key="14">
    <source>
        <dbReference type="PROSITE" id="PS50158"/>
    </source>
</evidence>
<dbReference type="FunFam" id="3.30.70.270:FF:000020">
    <property type="entry name" value="Transposon Tf2-6 polyprotein-like Protein"/>
    <property type="match status" value="1"/>
</dbReference>
<evidence type="ECO:0000256" key="6">
    <source>
        <dbReference type="ARBA" id="ARBA00022750"/>
    </source>
</evidence>
<dbReference type="InterPro" id="IPR001584">
    <property type="entry name" value="Integrase_cat-core"/>
</dbReference>
<dbReference type="Pfam" id="PF17919">
    <property type="entry name" value="RT_RNaseH_2"/>
    <property type="match status" value="1"/>
</dbReference>
<dbReference type="GO" id="GO:0008270">
    <property type="term" value="F:zinc ion binding"/>
    <property type="evidence" value="ECO:0007669"/>
    <property type="project" value="UniProtKB-KW"/>
</dbReference>
<sequence>MSARSTYTPPLEGNMNYNENRRSRSRMRDIDVPIQKRTRLRSFSRDDVPHRAYKKRDTYRRRSRCEHSTSRSSSRTTSSDASLHQDKSNRYLRKRRRNQSKQRGRRYSSSSSSSVSSLAMETGTTGSSSSTVNSDRYSRSQTRYHGKRKRNRGYTTSNKKKSQHSDLSIDRSKNDFCKNFAKYFDKRGSSFEGAHNVLPEFDPDANAQTAVDWIRKVNQTATVYGWSEKQIIYYAIPKLAGNAKKWYQSRSSVNLTWKQWQRKILKTFPDDRNYADRLYEMLDRKSRREESLEEYYHDKARLVKMCGVTGRNAVDCIINGIFDNSIRLNAQGSSFKRPSQLLKYLRRISKKVSGPPRKLGPKTNTHENKTDNTFRDQTAPKPSVDSRSRFKSTRCYNCSELGHVANSCLKPIRRCEKCSRLGHTSQQCQQQGTFRQQETNDKPIQPSDVKKVLNIANSDNTNGKYFKSVLLNGKKWTGYIDFGSQCTLISNKVALASDLILDRTDLPLLRGFGQGHVTPFGRTNVTMEVDAVKADVEVFVVADELLHTDIMVGQSLTELPTVTAYKTSSQLTLYCDNTKAERINVINSSDVNVEGLTDILVHTSDTDYSGYLFIPGNVCLKECKEFNTLQGVYQFENGVGRIIIVNLSGNPLKFSKDKVVSRAIKLPFNDYHKSKVTTFGVNTILPTESSVPSHEVTKDPITLDMLNVGPNVTHDQKLELERLLNSYRDCFAFNMKELGCTTITEMTIRLNDDTPVTYRPYRLPHSERAVVRQIIGELLDNDIIRESQSAYASPIVLVRKKNNDFRLCIDYRALNKKTIKDSYPMPVIEDQLDRLSGKSYFTSLDLSSGYYQIPMSEASRHVTAFVTPDGHYEFTRMPFGLVNAPAVFQNMINKALGNRRFELAVPYLDDLLSAGKSFTEAFEKLREILNLLRQAGLTLNLKKCFFFQSEIGYLGFEISEQGLRPGSKKIQAVSDFPTPTNVHQVRQFVGLASFFRRFIYNFATIAKSLTKLTKADVSWHWGAEQEESFQNIKAKLITRPILALYDPGYETEVHCDASKVGVGGVLLQRPDKDSPFRPVAYFSRQTTQEEQFLHSYELETMAVVLSLQKFRTYLIGIDFTVVTDCNALRSTLTKRDLIPKIARWWLMLQEFSFTIQYRPGHSMQHADALSRNPIACNDNLDEVEVFHISTNNWLHTVQMTDPHLKQIKTILETSSDDLKDITNNYVIRDGKVYRRVGRKLKWVVPQGARWRICQLNHDEAGHFAFEKTLEKISADYWFPKMKRFVKKYVTSCINCAYNKDISGKKSGYLHPIPKVPAIFHTIHMDHLGPFVKSKRGNTHILGVIDGFSKFIFVRAVKNLKSKTTIKVLEEIFATFGCPKIIISDQGTSFTSSEFKSFVESIGVKHILNAVATPRANGQIERYNRTILNSLASMNHDCDEKDWDLNMGKLQWSLNNTINKGIGKTPAEVVFGNRMTSGDENILKGAIELSSPVSEKEREEIRKNVEETISDKQAKMKDLFDRSRAPTKIFEKGDLVMIPNHNPEKGKSKKLAPKFRGPFKITAILDNDRYEVTSIEGHSRKEYKNVYPADQLKRWITFQSSPNKSDNSSSSSDSEA</sequence>
<feature type="domain" description="Reverse transcriptase" evidence="15">
    <location>
        <begin position="779"/>
        <end position="958"/>
    </location>
</feature>
<keyword evidence="3" id="KW-0808">Transferase</keyword>
<keyword evidence="7" id="KW-0255">Endonuclease</keyword>
<dbReference type="GO" id="GO:0004190">
    <property type="term" value="F:aspartic-type endopeptidase activity"/>
    <property type="evidence" value="ECO:0007669"/>
    <property type="project" value="UniProtKB-KW"/>
</dbReference>
<dbReference type="EMBL" id="JBEDNZ010000014">
    <property type="protein sequence ID" value="KAL0829530.1"/>
    <property type="molecule type" value="Genomic_DNA"/>
</dbReference>
<dbReference type="Gene3D" id="3.10.10.10">
    <property type="entry name" value="HIV Type 1 Reverse Transcriptase, subunit A, domain 1"/>
    <property type="match status" value="1"/>
</dbReference>
<keyword evidence="4" id="KW-0548">Nucleotidyltransferase</keyword>
<dbReference type="InterPro" id="IPR036397">
    <property type="entry name" value="RNaseH_sf"/>
</dbReference>